<dbReference type="AlphaFoldDB" id="A0A6B0UBQ4"/>
<accession>A0A6B0UBQ4</accession>
<reference evidence="2" key="1">
    <citation type="submission" date="2019-12" db="EMBL/GenBank/DDBJ databases">
        <title>An insight into the sialome of adult female Ixodes ricinus ticks feeding for 6 days.</title>
        <authorList>
            <person name="Perner J."/>
            <person name="Ribeiro J.M.C."/>
        </authorList>
    </citation>
    <scope>NUCLEOTIDE SEQUENCE</scope>
    <source>
        <strain evidence="2">Semi-engorged</strain>
        <tissue evidence="2">Salivary glands</tissue>
    </source>
</reference>
<feature type="signal peptide" evidence="1">
    <location>
        <begin position="1"/>
        <end position="28"/>
    </location>
</feature>
<feature type="chain" id="PRO_5025407977" evidence="1">
    <location>
        <begin position="29"/>
        <end position="99"/>
    </location>
</feature>
<proteinExistence type="predicted"/>
<organism evidence="2">
    <name type="scientific">Ixodes ricinus</name>
    <name type="common">Common tick</name>
    <name type="synonym">Acarus ricinus</name>
    <dbReference type="NCBI Taxonomy" id="34613"/>
    <lineage>
        <taxon>Eukaryota</taxon>
        <taxon>Metazoa</taxon>
        <taxon>Ecdysozoa</taxon>
        <taxon>Arthropoda</taxon>
        <taxon>Chelicerata</taxon>
        <taxon>Arachnida</taxon>
        <taxon>Acari</taxon>
        <taxon>Parasitiformes</taxon>
        <taxon>Ixodida</taxon>
        <taxon>Ixodoidea</taxon>
        <taxon>Ixodidae</taxon>
        <taxon>Ixodinae</taxon>
        <taxon>Ixodes</taxon>
    </lineage>
</organism>
<sequence>MSCDVPPSFKRWMSTMCLRFFNFAQSFCFLWFVEKEKYGDSPQIRCRSELKTETVVEYNGNVARLPYFARKNVVGAFYLFVADPQSILASGRSQHERAC</sequence>
<evidence type="ECO:0000313" key="2">
    <source>
        <dbReference type="EMBL" id="MXU88001.1"/>
    </source>
</evidence>
<keyword evidence="1" id="KW-0732">Signal</keyword>
<dbReference type="EMBL" id="GIFC01005918">
    <property type="protein sequence ID" value="MXU88001.1"/>
    <property type="molecule type" value="Transcribed_RNA"/>
</dbReference>
<evidence type="ECO:0000256" key="1">
    <source>
        <dbReference type="SAM" id="SignalP"/>
    </source>
</evidence>
<name>A0A6B0UBQ4_IXORI</name>
<protein>
    <submittedName>
        <fullName evidence="2">Putative secreted protein</fullName>
    </submittedName>
</protein>